<evidence type="ECO:0000313" key="2">
    <source>
        <dbReference type="EMBL" id="NMU91895.1"/>
    </source>
</evidence>
<comment type="caution">
    <text evidence="2">The sequence shown here is derived from an EMBL/GenBank/DDBJ whole genome shotgun (WGS) entry which is preliminary data.</text>
</comment>
<dbReference type="Proteomes" id="UP000542405">
    <property type="component" value="Unassembled WGS sequence"/>
</dbReference>
<reference evidence="2 3" key="1">
    <citation type="submission" date="2020-04" db="EMBL/GenBank/DDBJ databases">
        <title>Achromobacter ruhlandii genome sequencing and assembly.</title>
        <authorList>
            <person name="Martins R.C.R."/>
            <person name="Perdigao-Neto L.V."/>
            <person name="Levin A.S.S."/>
            <person name="Costa S.F."/>
        </authorList>
    </citation>
    <scope>NUCLEOTIDE SEQUENCE [LARGE SCALE GENOMIC DNA]</scope>
    <source>
        <strain evidence="2 3">9035ralo</strain>
    </source>
</reference>
<proteinExistence type="predicted"/>
<accession>A0A848NQN4</accession>
<sequence>GGVGRGGSGAWGACGSPGGGGGGWWGGGA</sequence>
<dbReference type="AlphaFoldDB" id="A0A848NQN4"/>
<evidence type="ECO:0000313" key="3">
    <source>
        <dbReference type="Proteomes" id="UP000542405"/>
    </source>
</evidence>
<protein>
    <submittedName>
        <fullName evidence="2">Methanol dehydrogenase</fullName>
    </submittedName>
</protein>
<feature type="non-terminal residue" evidence="2">
    <location>
        <position position="1"/>
    </location>
</feature>
<gene>
    <name evidence="2" type="ORF">HGQ98_19650</name>
</gene>
<feature type="region of interest" description="Disordered" evidence="1">
    <location>
        <begin position="1"/>
        <end position="29"/>
    </location>
</feature>
<name>A0A848NQN4_9BURK</name>
<dbReference type="EMBL" id="JABBZE010000266">
    <property type="protein sequence ID" value="NMU91895.1"/>
    <property type="molecule type" value="Genomic_DNA"/>
</dbReference>
<evidence type="ECO:0000256" key="1">
    <source>
        <dbReference type="SAM" id="MobiDB-lite"/>
    </source>
</evidence>
<organism evidence="2 3">
    <name type="scientific">Achromobacter ruhlandii</name>
    <dbReference type="NCBI Taxonomy" id="72557"/>
    <lineage>
        <taxon>Bacteria</taxon>
        <taxon>Pseudomonadati</taxon>
        <taxon>Pseudomonadota</taxon>
        <taxon>Betaproteobacteria</taxon>
        <taxon>Burkholderiales</taxon>
        <taxon>Alcaligenaceae</taxon>
        <taxon>Achromobacter</taxon>
    </lineage>
</organism>